<sequence length="191" mass="21637">MRTYININIKTVPKTHPLAALKVSTSRRYTSPLKKLALAQQLRACLLTPSNPDHDAHFVGIFLGMSQRHFYPVIRKREFRMSTKQGIPPCPEFHDLNLWILTKDTETSEFIVYKGNRTKEFLEKFHDPSKAPADDGEAGVSGLKIEYTRVPIWPILGLGERLGKALAEDVVGASDPEEMETWEKGLEEQSC</sequence>
<name>A0A0N0DCS0_FUSLA</name>
<dbReference type="Proteomes" id="UP000037904">
    <property type="component" value="Unassembled WGS sequence"/>
</dbReference>
<evidence type="ECO:0000313" key="2">
    <source>
        <dbReference type="Proteomes" id="UP000037904"/>
    </source>
</evidence>
<organism evidence="1 2">
    <name type="scientific">Fusarium langsethiae</name>
    <dbReference type="NCBI Taxonomy" id="179993"/>
    <lineage>
        <taxon>Eukaryota</taxon>
        <taxon>Fungi</taxon>
        <taxon>Dikarya</taxon>
        <taxon>Ascomycota</taxon>
        <taxon>Pezizomycotina</taxon>
        <taxon>Sordariomycetes</taxon>
        <taxon>Hypocreomycetidae</taxon>
        <taxon>Hypocreales</taxon>
        <taxon>Nectriaceae</taxon>
        <taxon>Fusarium</taxon>
    </lineage>
</organism>
<evidence type="ECO:0000313" key="1">
    <source>
        <dbReference type="EMBL" id="KPA38641.1"/>
    </source>
</evidence>
<comment type="caution">
    <text evidence="1">The sequence shown here is derived from an EMBL/GenBank/DDBJ whole genome shotgun (WGS) entry which is preliminary data.</text>
</comment>
<keyword evidence="2" id="KW-1185">Reference proteome</keyword>
<gene>
    <name evidence="1" type="ORF">FLAG1_08523</name>
</gene>
<proteinExistence type="predicted"/>
<dbReference type="EMBL" id="JXCE01000258">
    <property type="protein sequence ID" value="KPA38641.1"/>
    <property type="molecule type" value="Genomic_DNA"/>
</dbReference>
<reference evidence="1 2" key="1">
    <citation type="submission" date="2015-04" db="EMBL/GenBank/DDBJ databases">
        <title>The draft genome sequence of Fusarium langsethiae, a T-2/HT-2 mycotoxin producer.</title>
        <authorList>
            <person name="Lysoe E."/>
            <person name="Divon H.H."/>
            <person name="Terzi V."/>
            <person name="Orru L."/>
            <person name="Lamontanara A."/>
            <person name="Kolseth A.-K."/>
            <person name="Frandsen R.J."/>
            <person name="Nielsen K."/>
            <person name="Thrane U."/>
        </authorList>
    </citation>
    <scope>NUCLEOTIDE SEQUENCE [LARGE SCALE GENOMIC DNA]</scope>
    <source>
        <strain evidence="1 2">Fl201059</strain>
    </source>
</reference>
<dbReference type="AlphaFoldDB" id="A0A0N0DCS0"/>
<accession>A0A0N0DCS0</accession>
<protein>
    <submittedName>
        <fullName evidence="1">Uncharacterized protein</fullName>
    </submittedName>
</protein>